<dbReference type="PANTHER" id="PTHR24414:SF138">
    <property type="entry name" value="F-BOX DOMAIN-CONTAINING PROTEIN"/>
    <property type="match status" value="1"/>
</dbReference>
<dbReference type="InterPro" id="IPR036047">
    <property type="entry name" value="F-box-like_dom_sf"/>
</dbReference>
<sequence length="265" mass="31234">KSELFLHHYLRLQMRPTMIPKEAKPKQKHKQKKMKTKAPPLSFSSLPGEITENILARLSKWSYHNLSLVSKRFLSSLSSPELYATRSRIVTTQPCLYFCLEDSPNFPISHLLNVSFIVRVIRGVMALACRWHVGCCRKDDNWMEVLDIKTQTWSPLLSHGATEFRSDWFMIDMFRGKIYPVAKKQYAYDRNKGTWEVVKKHKRFRFEEYNGKLESKICCAKIVVEKCHENEVWGKIEWVNEVLTVTSSYKFCSQLDLRILERCYV</sequence>
<dbReference type="InterPro" id="IPR001810">
    <property type="entry name" value="F-box_dom"/>
</dbReference>
<keyword evidence="4" id="KW-1185">Reference proteome</keyword>
<dbReference type="EMBL" id="JAGKQM010000011">
    <property type="protein sequence ID" value="KAH0901337.1"/>
    <property type="molecule type" value="Genomic_DNA"/>
</dbReference>
<name>A0ABQ8B954_BRANA</name>
<dbReference type="PROSITE" id="PS50181">
    <property type="entry name" value="FBOX"/>
    <property type="match status" value="1"/>
</dbReference>
<evidence type="ECO:0000259" key="2">
    <source>
        <dbReference type="PROSITE" id="PS50181"/>
    </source>
</evidence>
<evidence type="ECO:0000313" key="3">
    <source>
        <dbReference type="EMBL" id="KAH0901337.1"/>
    </source>
</evidence>
<dbReference type="Pfam" id="PF00646">
    <property type="entry name" value="F-box"/>
    <property type="match status" value="1"/>
</dbReference>
<feature type="region of interest" description="Disordered" evidence="1">
    <location>
        <begin position="18"/>
        <end position="39"/>
    </location>
</feature>
<dbReference type="SMART" id="SM00256">
    <property type="entry name" value="FBOX"/>
    <property type="match status" value="1"/>
</dbReference>
<feature type="domain" description="F-box" evidence="2">
    <location>
        <begin position="40"/>
        <end position="86"/>
    </location>
</feature>
<feature type="compositionally biased region" description="Basic residues" evidence="1">
    <location>
        <begin position="26"/>
        <end position="36"/>
    </location>
</feature>
<gene>
    <name evidence="3" type="ORF">HID58_040840</name>
</gene>
<dbReference type="InterPro" id="IPR015915">
    <property type="entry name" value="Kelch-typ_b-propeller"/>
</dbReference>
<dbReference type="Proteomes" id="UP000824890">
    <property type="component" value="Unassembled WGS sequence"/>
</dbReference>
<comment type="caution">
    <text evidence="3">The sequence shown here is derived from an EMBL/GenBank/DDBJ whole genome shotgun (WGS) entry which is preliminary data.</text>
</comment>
<dbReference type="SUPFAM" id="SSF81383">
    <property type="entry name" value="F-box domain"/>
    <property type="match status" value="1"/>
</dbReference>
<reference evidence="3 4" key="1">
    <citation type="submission" date="2021-05" db="EMBL/GenBank/DDBJ databases">
        <title>Genome Assembly of Synthetic Allotetraploid Brassica napus Reveals Homoeologous Exchanges between Subgenomes.</title>
        <authorList>
            <person name="Davis J.T."/>
        </authorList>
    </citation>
    <scope>NUCLEOTIDE SEQUENCE [LARGE SCALE GENOMIC DNA]</scope>
    <source>
        <strain evidence="4">cv. Da-Ae</strain>
        <tissue evidence="3">Seedling</tissue>
    </source>
</reference>
<proteinExistence type="predicted"/>
<dbReference type="PANTHER" id="PTHR24414">
    <property type="entry name" value="F-BOX/KELCH-REPEAT PROTEIN SKIP4"/>
    <property type="match status" value="1"/>
</dbReference>
<organism evidence="3 4">
    <name type="scientific">Brassica napus</name>
    <name type="common">Rape</name>
    <dbReference type="NCBI Taxonomy" id="3708"/>
    <lineage>
        <taxon>Eukaryota</taxon>
        <taxon>Viridiplantae</taxon>
        <taxon>Streptophyta</taxon>
        <taxon>Embryophyta</taxon>
        <taxon>Tracheophyta</taxon>
        <taxon>Spermatophyta</taxon>
        <taxon>Magnoliopsida</taxon>
        <taxon>eudicotyledons</taxon>
        <taxon>Gunneridae</taxon>
        <taxon>Pentapetalae</taxon>
        <taxon>rosids</taxon>
        <taxon>malvids</taxon>
        <taxon>Brassicales</taxon>
        <taxon>Brassicaceae</taxon>
        <taxon>Brassiceae</taxon>
        <taxon>Brassica</taxon>
    </lineage>
</organism>
<dbReference type="InterPro" id="IPR050354">
    <property type="entry name" value="F-box/kelch-repeat_ARATH"/>
</dbReference>
<evidence type="ECO:0000256" key="1">
    <source>
        <dbReference type="SAM" id="MobiDB-lite"/>
    </source>
</evidence>
<feature type="non-terminal residue" evidence="3">
    <location>
        <position position="1"/>
    </location>
</feature>
<dbReference type="SUPFAM" id="SSF117281">
    <property type="entry name" value="Kelch motif"/>
    <property type="match status" value="1"/>
</dbReference>
<protein>
    <recommendedName>
        <fullName evidence="2">F-box domain-containing protein</fullName>
    </recommendedName>
</protein>
<accession>A0ABQ8B954</accession>
<evidence type="ECO:0000313" key="4">
    <source>
        <dbReference type="Proteomes" id="UP000824890"/>
    </source>
</evidence>
<dbReference type="CDD" id="cd22152">
    <property type="entry name" value="F-box_AtAFR-like"/>
    <property type="match status" value="1"/>
</dbReference>